<dbReference type="EMBL" id="CVRI01000054">
    <property type="protein sequence ID" value="CRL00273.1"/>
    <property type="molecule type" value="Genomic_DNA"/>
</dbReference>
<keyword evidence="2" id="KW-0399">Innate immunity</keyword>
<protein>
    <submittedName>
        <fullName evidence="8">CLUMA_CG013546, isoform A</fullName>
    </submittedName>
</protein>
<evidence type="ECO:0000256" key="4">
    <source>
        <dbReference type="SAM" id="MobiDB-lite"/>
    </source>
</evidence>
<dbReference type="GO" id="GO:0009253">
    <property type="term" value="P:peptidoglycan catabolic process"/>
    <property type="evidence" value="ECO:0007669"/>
    <property type="project" value="InterPro"/>
</dbReference>
<keyword evidence="3" id="KW-0391">Immunity</keyword>
<comment type="similarity">
    <text evidence="1">Belongs to the N-acetylmuramoyl-L-alanine amidase 2 family.</text>
</comment>
<evidence type="ECO:0000259" key="6">
    <source>
        <dbReference type="SMART" id="SM00644"/>
    </source>
</evidence>
<feature type="transmembrane region" description="Helical" evidence="5">
    <location>
        <begin position="209"/>
        <end position="230"/>
    </location>
</feature>
<dbReference type="InterPro" id="IPR002502">
    <property type="entry name" value="Amidase_domain"/>
</dbReference>
<dbReference type="GO" id="GO:0008745">
    <property type="term" value="F:N-acetylmuramoyl-L-alanine amidase activity"/>
    <property type="evidence" value="ECO:0007669"/>
    <property type="project" value="InterPro"/>
</dbReference>
<evidence type="ECO:0000259" key="7">
    <source>
        <dbReference type="SMART" id="SM00701"/>
    </source>
</evidence>
<dbReference type="FunFam" id="3.40.80.10:FF:000001">
    <property type="entry name" value="Peptidoglycan recognition protein 1"/>
    <property type="match status" value="1"/>
</dbReference>
<evidence type="ECO:0000313" key="9">
    <source>
        <dbReference type="Proteomes" id="UP000183832"/>
    </source>
</evidence>
<dbReference type="InterPro" id="IPR036505">
    <property type="entry name" value="Amidase/PGRP_sf"/>
</dbReference>
<dbReference type="GO" id="GO:0008270">
    <property type="term" value="F:zinc ion binding"/>
    <property type="evidence" value="ECO:0007669"/>
    <property type="project" value="InterPro"/>
</dbReference>
<feature type="domain" description="Peptidoglycan recognition protein family" evidence="7">
    <location>
        <begin position="268"/>
        <end position="411"/>
    </location>
</feature>
<dbReference type="Proteomes" id="UP000183832">
    <property type="component" value="Unassembled WGS sequence"/>
</dbReference>
<proteinExistence type="inferred from homology"/>
<dbReference type="InterPro" id="IPR015510">
    <property type="entry name" value="PGRP"/>
</dbReference>
<dbReference type="GO" id="GO:0045087">
    <property type="term" value="P:innate immune response"/>
    <property type="evidence" value="ECO:0007669"/>
    <property type="project" value="UniProtKB-KW"/>
</dbReference>
<keyword evidence="5" id="KW-1133">Transmembrane helix</keyword>
<dbReference type="InterPro" id="IPR006619">
    <property type="entry name" value="PGRP_domain_met/bac"/>
</dbReference>
<evidence type="ECO:0000256" key="2">
    <source>
        <dbReference type="ARBA" id="ARBA00022588"/>
    </source>
</evidence>
<name>A0A1J1IP55_9DIPT</name>
<keyword evidence="5" id="KW-0472">Membrane</keyword>
<reference evidence="8 9" key="1">
    <citation type="submission" date="2015-04" db="EMBL/GenBank/DDBJ databases">
        <authorList>
            <person name="Syromyatnikov M.Y."/>
            <person name="Popov V.N."/>
        </authorList>
    </citation>
    <scope>NUCLEOTIDE SEQUENCE [LARGE SCALE GENOMIC DNA]</scope>
</reference>
<feature type="compositionally biased region" description="Polar residues" evidence="4">
    <location>
        <begin position="34"/>
        <end position="52"/>
    </location>
</feature>
<accession>A0A1J1IP55</accession>
<dbReference type="Gene3D" id="3.40.80.10">
    <property type="entry name" value="Peptidoglycan recognition protein-like"/>
    <property type="match status" value="1"/>
</dbReference>
<dbReference type="AlphaFoldDB" id="A0A1J1IP55"/>
<sequence>MFVMSSLNFKAEEKLKYLMDNSNDSKAIKDHSSLCDSSTHTNSSENYSQQCKNNDDDFESESSTVYDSDTEQLEIDSVPKVCQVYDDEKNISQFGNVIIIDQKEENNKTSPKFESVSIHNSSDIQIGNKTFYNGPVTIKQFLVDDKNNKWVENQNFDNKSELSLEGIINKGYVVSQNNVIESPLTKDKHNKCGNEILKLRESGLYRKNVYLILLTAICSMIGIILLRFYVMKGEDLKHGIVLGDGDDSRKNIAINSTIGSDLLLGNVLRMISRDEWLAQPANNELSNLILPAKRVIIAHTATEPCDTQASCTLRTRYIQTFHMESRSWDDIAYNFLIGGDGAVYEGRGWDKQGAHTKGYNVGSIGVAYIGTFTKKLPNEKQIHAGFLLFKEGVRLKKLLPDYKIYAHRQLIPSESPGAAFYEIIKKWDHWASDAPEIL</sequence>
<feature type="region of interest" description="Disordered" evidence="4">
    <location>
        <begin position="29"/>
        <end position="69"/>
    </location>
</feature>
<dbReference type="Pfam" id="PF01510">
    <property type="entry name" value="Amidase_2"/>
    <property type="match status" value="1"/>
</dbReference>
<dbReference type="CDD" id="cd06583">
    <property type="entry name" value="PGRP"/>
    <property type="match status" value="1"/>
</dbReference>
<evidence type="ECO:0000256" key="5">
    <source>
        <dbReference type="SAM" id="Phobius"/>
    </source>
</evidence>
<dbReference type="PANTHER" id="PTHR11022">
    <property type="entry name" value="PEPTIDOGLYCAN RECOGNITION PROTEIN"/>
    <property type="match status" value="1"/>
</dbReference>
<dbReference type="SMART" id="SM00644">
    <property type="entry name" value="Ami_2"/>
    <property type="match status" value="1"/>
</dbReference>
<keyword evidence="9" id="KW-1185">Reference proteome</keyword>
<organism evidence="8 9">
    <name type="scientific">Clunio marinus</name>
    <dbReference type="NCBI Taxonomy" id="568069"/>
    <lineage>
        <taxon>Eukaryota</taxon>
        <taxon>Metazoa</taxon>
        <taxon>Ecdysozoa</taxon>
        <taxon>Arthropoda</taxon>
        <taxon>Hexapoda</taxon>
        <taxon>Insecta</taxon>
        <taxon>Pterygota</taxon>
        <taxon>Neoptera</taxon>
        <taxon>Endopterygota</taxon>
        <taxon>Diptera</taxon>
        <taxon>Nematocera</taxon>
        <taxon>Chironomoidea</taxon>
        <taxon>Chironomidae</taxon>
        <taxon>Clunio</taxon>
    </lineage>
</organism>
<dbReference type="PANTHER" id="PTHR11022:SF41">
    <property type="entry name" value="PEPTIDOGLYCAN-RECOGNITION PROTEIN LC-RELATED"/>
    <property type="match status" value="1"/>
</dbReference>
<evidence type="ECO:0000256" key="3">
    <source>
        <dbReference type="ARBA" id="ARBA00022859"/>
    </source>
</evidence>
<dbReference type="STRING" id="568069.A0A1J1IP55"/>
<dbReference type="SMART" id="SM00701">
    <property type="entry name" value="PGRP"/>
    <property type="match status" value="1"/>
</dbReference>
<gene>
    <name evidence="8" type="ORF">CLUMA_CG013546</name>
</gene>
<feature type="domain" description="N-acetylmuramoyl-L-alanine amidase" evidence="6">
    <location>
        <begin position="281"/>
        <end position="417"/>
    </location>
</feature>
<evidence type="ECO:0000256" key="1">
    <source>
        <dbReference type="ARBA" id="ARBA00007553"/>
    </source>
</evidence>
<dbReference type="SUPFAM" id="SSF55846">
    <property type="entry name" value="N-acetylmuramoyl-L-alanine amidase-like"/>
    <property type="match status" value="1"/>
</dbReference>
<evidence type="ECO:0000313" key="8">
    <source>
        <dbReference type="EMBL" id="CRL00273.1"/>
    </source>
</evidence>
<keyword evidence="5" id="KW-0812">Transmembrane</keyword>
<dbReference type="OrthoDB" id="10001926at2759"/>